<dbReference type="Gene3D" id="3.40.630.30">
    <property type="match status" value="1"/>
</dbReference>
<dbReference type="InterPro" id="IPR006464">
    <property type="entry name" value="AcTrfase_RimI/Ard1"/>
</dbReference>
<dbReference type="EMBL" id="FOIM01000018">
    <property type="protein sequence ID" value="SET89944.1"/>
    <property type="molecule type" value="Genomic_DNA"/>
</dbReference>
<keyword evidence="5" id="KW-0689">Ribosomal protein</keyword>
<keyword evidence="1 5" id="KW-0808">Transferase</keyword>
<dbReference type="CDD" id="cd04301">
    <property type="entry name" value="NAT_SF"/>
    <property type="match status" value="1"/>
</dbReference>
<dbReference type="EC" id="2.3.1.266" evidence="3"/>
<organism evidence="5 6">
    <name type="scientific">Enterocloster lavalensis</name>
    <dbReference type="NCBI Taxonomy" id="460384"/>
    <lineage>
        <taxon>Bacteria</taxon>
        <taxon>Bacillati</taxon>
        <taxon>Bacillota</taxon>
        <taxon>Clostridia</taxon>
        <taxon>Lachnospirales</taxon>
        <taxon>Lachnospiraceae</taxon>
        <taxon>Enterocloster</taxon>
    </lineage>
</organism>
<dbReference type="Pfam" id="PF00583">
    <property type="entry name" value="Acetyltransf_1"/>
    <property type="match status" value="1"/>
</dbReference>
<evidence type="ECO:0000313" key="5">
    <source>
        <dbReference type="EMBL" id="SET89944.1"/>
    </source>
</evidence>
<dbReference type="InterPro" id="IPR051556">
    <property type="entry name" value="N-term/lysine_N-AcTrnsfr"/>
</dbReference>
<feature type="domain" description="N-acetyltransferase" evidence="4">
    <location>
        <begin position="8"/>
        <end position="152"/>
    </location>
</feature>
<dbReference type="GO" id="GO:0005737">
    <property type="term" value="C:cytoplasm"/>
    <property type="evidence" value="ECO:0007669"/>
    <property type="project" value="UniProtKB-SubCell"/>
</dbReference>
<name>A0A1I0I109_9FIRM</name>
<dbReference type="GO" id="GO:0008999">
    <property type="term" value="F:protein-N-terminal-alanine acetyltransferase activity"/>
    <property type="evidence" value="ECO:0007669"/>
    <property type="project" value="UniProtKB-EC"/>
</dbReference>
<evidence type="ECO:0000256" key="3">
    <source>
        <dbReference type="RuleBase" id="RU363094"/>
    </source>
</evidence>
<dbReference type="AlphaFoldDB" id="A0A1I0I109"/>
<evidence type="ECO:0000313" key="6">
    <source>
        <dbReference type="Proteomes" id="UP000198508"/>
    </source>
</evidence>
<proteinExistence type="inferred from homology"/>
<keyword evidence="3" id="KW-0963">Cytoplasm</keyword>
<gene>
    <name evidence="5" type="ORF">SAMN05216313_118119</name>
</gene>
<dbReference type="PANTHER" id="PTHR42919:SF8">
    <property type="entry name" value="N-ALPHA-ACETYLTRANSFERASE 50"/>
    <property type="match status" value="1"/>
</dbReference>
<dbReference type="InterPro" id="IPR000182">
    <property type="entry name" value="GNAT_dom"/>
</dbReference>
<evidence type="ECO:0000256" key="2">
    <source>
        <dbReference type="ARBA" id="ARBA00023315"/>
    </source>
</evidence>
<keyword evidence="2" id="KW-0012">Acyltransferase</keyword>
<protein>
    <recommendedName>
        <fullName evidence="3">[Ribosomal protein bS18]-alanine N-acetyltransferase</fullName>
        <ecNumber evidence="3">2.3.1.266</ecNumber>
    </recommendedName>
</protein>
<evidence type="ECO:0000259" key="4">
    <source>
        <dbReference type="PROSITE" id="PS51186"/>
    </source>
</evidence>
<dbReference type="SUPFAM" id="SSF55729">
    <property type="entry name" value="Acyl-CoA N-acyltransferases (Nat)"/>
    <property type="match status" value="1"/>
</dbReference>
<evidence type="ECO:0000256" key="1">
    <source>
        <dbReference type="ARBA" id="ARBA00022679"/>
    </source>
</evidence>
<comment type="subcellular location">
    <subcellularLocation>
        <location evidence="3">Cytoplasm</location>
    </subcellularLocation>
</comment>
<dbReference type="PANTHER" id="PTHR42919">
    <property type="entry name" value="N-ALPHA-ACETYLTRANSFERASE"/>
    <property type="match status" value="1"/>
</dbReference>
<dbReference type="GO" id="GO:0005840">
    <property type="term" value="C:ribosome"/>
    <property type="evidence" value="ECO:0007669"/>
    <property type="project" value="UniProtKB-KW"/>
</dbReference>
<dbReference type="STRING" id="460384.SAMN05216313_118119"/>
<comment type="function">
    <text evidence="3">Acetylates the N-terminal alanine of ribosomal protein bS18.</text>
</comment>
<dbReference type="InterPro" id="IPR016181">
    <property type="entry name" value="Acyl_CoA_acyltransferase"/>
</dbReference>
<comment type="catalytic activity">
    <reaction evidence="3">
        <text>N-terminal L-alanyl-[ribosomal protein bS18] + acetyl-CoA = N-terminal N(alpha)-acetyl-L-alanyl-[ribosomal protein bS18] + CoA + H(+)</text>
        <dbReference type="Rhea" id="RHEA:43756"/>
        <dbReference type="Rhea" id="RHEA-COMP:10676"/>
        <dbReference type="Rhea" id="RHEA-COMP:10677"/>
        <dbReference type="ChEBI" id="CHEBI:15378"/>
        <dbReference type="ChEBI" id="CHEBI:57287"/>
        <dbReference type="ChEBI" id="CHEBI:57288"/>
        <dbReference type="ChEBI" id="CHEBI:64718"/>
        <dbReference type="ChEBI" id="CHEBI:83683"/>
        <dbReference type="EC" id="2.3.1.266"/>
    </reaction>
</comment>
<dbReference type="NCBIfam" id="TIGR01575">
    <property type="entry name" value="rimI"/>
    <property type="match status" value="1"/>
</dbReference>
<comment type="similarity">
    <text evidence="3">Belongs to the acetyltransferase family. RimI subfamily.</text>
</comment>
<sequence>MAKMERTGAVRPMRAEDLESVARLEQTCFSESWSENLLRSGLDNRLDSYLVYEELGAVLGYCVLRTLADEGEIQRIAVDPAFRRQGIARKLMESMAAVARMKGAREVALEVRESNVSARKLYESYGFRQEAVRRDYYRNPAEDAIIMWNRRI</sequence>
<keyword evidence="6" id="KW-1185">Reference proteome</keyword>
<dbReference type="PROSITE" id="PS51186">
    <property type="entry name" value="GNAT"/>
    <property type="match status" value="1"/>
</dbReference>
<dbReference type="Proteomes" id="UP000198508">
    <property type="component" value="Unassembled WGS sequence"/>
</dbReference>
<accession>A0A1I0I109</accession>
<reference evidence="6" key="1">
    <citation type="submission" date="2016-10" db="EMBL/GenBank/DDBJ databases">
        <authorList>
            <person name="Varghese N."/>
            <person name="Submissions S."/>
        </authorList>
    </citation>
    <scope>NUCLEOTIDE SEQUENCE [LARGE SCALE GENOMIC DNA]</scope>
    <source>
        <strain evidence="6">NLAE-zl-G277</strain>
    </source>
</reference>
<keyword evidence="5" id="KW-0687">Ribonucleoprotein</keyword>